<feature type="transmembrane region" description="Helical" evidence="2">
    <location>
        <begin position="85"/>
        <end position="104"/>
    </location>
</feature>
<organism evidence="3 4">
    <name type="scientific">Halohasta litorea</name>
    <dbReference type="NCBI Taxonomy" id="869891"/>
    <lineage>
        <taxon>Archaea</taxon>
        <taxon>Methanobacteriati</taxon>
        <taxon>Methanobacteriota</taxon>
        <taxon>Stenosarchaea group</taxon>
        <taxon>Halobacteria</taxon>
        <taxon>Halobacteriales</taxon>
        <taxon>Haloferacaceae</taxon>
        <taxon>Halohasta</taxon>
    </lineage>
</organism>
<keyword evidence="2" id="KW-0812">Transmembrane</keyword>
<dbReference type="Proteomes" id="UP001597052">
    <property type="component" value="Unassembled WGS sequence"/>
</dbReference>
<evidence type="ECO:0000256" key="2">
    <source>
        <dbReference type="SAM" id="Phobius"/>
    </source>
</evidence>
<feature type="compositionally biased region" description="Basic and acidic residues" evidence="1">
    <location>
        <begin position="514"/>
        <end position="524"/>
    </location>
</feature>
<proteinExistence type="predicted"/>
<feature type="transmembrane region" description="Helical" evidence="2">
    <location>
        <begin position="7"/>
        <end position="24"/>
    </location>
</feature>
<feature type="region of interest" description="Disordered" evidence="1">
    <location>
        <begin position="695"/>
        <end position="723"/>
    </location>
</feature>
<evidence type="ECO:0000313" key="3">
    <source>
        <dbReference type="EMBL" id="MFD1642385.1"/>
    </source>
</evidence>
<feature type="transmembrane region" description="Helical" evidence="2">
    <location>
        <begin position="30"/>
        <end position="47"/>
    </location>
</feature>
<evidence type="ECO:0000313" key="4">
    <source>
        <dbReference type="Proteomes" id="UP001597052"/>
    </source>
</evidence>
<feature type="transmembrane region" description="Helical" evidence="2">
    <location>
        <begin position="59"/>
        <end position="79"/>
    </location>
</feature>
<keyword evidence="4" id="KW-1185">Reference proteome</keyword>
<feature type="transmembrane region" description="Helical" evidence="2">
    <location>
        <begin position="111"/>
        <end position="133"/>
    </location>
</feature>
<keyword evidence="2" id="KW-1133">Transmembrane helix</keyword>
<feature type="region of interest" description="Disordered" evidence="1">
    <location>
        <begin position="925"/>
        <end position="951"/>
    </location>
</feature>
<comment type="caution">
    <text evidence="3">The sequence shown here is derived from an EMBL/GenBank/DDBJ whole genome shotgun (WGS) entry which is preliminary data.</text>
</comment>
<feature type="region of interest" description="Disordered" evidence="1">
    <location>
        <begin position="514"/>
        <end position="544"/>
    </location>
</feature>
<accession>A0ABD6D999</accession>
<protein>
    <submittedName>
        <fullName evidence="3">Uncharacterized protein</fullName>
    </submittedName>
</protein>
<sequence>MTRLIDGLCWLFIGVATAGLVRLTLPLNTVFALGLLAGVAIGGLYTAHNRLSRPTLATLVVTLSTGLIVAAVSVAVLSAWWLPSIWTATIGYAIGIVATWLLVSGLSFDELGGFAAIGGLVLAVAGGAAGILYAPDLRLFIAVLFAGLAAGFVVPFSSLLFALLRADSRGPRRSTDEKLTPATRFGIEATAIAALAIVVPFGSRGVALFGYGNLSAFPLGLAVGTLLGVGPVAVAGGRSERLDRLRNRFVERVYRLLDRLTEWLDRRRREGTEQGLDESAMGNDGGETAAAGDDPASLAVASNFVEGVATRLTDHELVIEAAEEIESLVEANSGLQDRVNRLWTRFSGTVARTARNSGLALQLSAAEEARSQGDTERAQSLTDAALEFAAPTIGSVAAAVIRGRGDDRSVLDSLAPLFARIDHLLGERQLPTDDDDPEQFQLIQTLLERLIEEEAGEGFDTALSRIRAAAADGWYSVQAGDAALEAGEYRRALVAYLAGIEAYRRAYDIAEESKTAATNERRSPDSSSGPGDTDTDAGSGGVTASASTYASEASRIATAIEAILHDTAAVVVAATDDLYGAQPPPTVDTEARRTIVRTLRTLRQTRTRVDATVPPIELADKRYQHAEIARSIARLRRHLRTADDAAASGNTEAAVDQYERVADRLDVLSNRAGNNGLAELARSLKKTAAGIGAVAREPTPEAVADRPELSVPSTDDHRTPEVAPVGQRLRRTFCPPAFVDLWEFVGEVGDHSLLDIAGEPYPDLVGSVGVALSGLDPLYSEPDVDSLQEWVSELTLDALSAAVEDVAAAHSELVDGEPAPPPAFREPPEVLQDSDVTTLPTADVGAYSETWLERATALVEAADRIERQQSALDGFAALEPRIRKALQSDGSLDSSQVTAELLEVAAHHLSGVEYDSEAELLTKTGSISRRASAETSAPVDTEQPAPSDNQS</sequence>
<dbReference type="EMBL" id="JBHUDM010000002">
    <property type="protein sequence ID" value="MFD1642385.1"/>
    <property type="molecule type" value="Genomic_DNA"/>
</dbReference>
<feature type="transmembrane region" description="Helical" evidence="2">
    <location>
        <begin position="185"/>
        <end position="203"/>
    </location>
</feature>
<feature type="compositionally biased region" description="Basic and acidic residues" evidence="1">
    <location>
        <begin position="703"/>
        <end position="720"/>
    </location>
</feature>
<dbReference type="AlphaFoldDB" id="A0ABD6D999"/>
<dbReference type="RefSeq" id="WP_256395245.1">
    <property type="nucleotide sequence ID" value="NZ_JANHDJ010000002.1"/>
</dbReference>
<gene>
    <name evidence="3" type="ORF">ACFSBW_10925</name>
</gene>
<feature type="region of interest" description="Disordered" evidence="1">
    <location>
        <begin position="269"/>
        <end position="293"/>
    </location>
</feature>
<evidence type="ECO:0000256" key="1">
    <source>
        <dbReference type="SAM" id="MobiDB-lite"/>
    </source>
</evidence>
<name>A0ABD6D999_9EURY</name>
<reference evidence="3 4" key="1">
    <citation type="journal article" date="2019" name="Int. J. Syst. Evol. Microbiol.">
        <title>The Global Catalogue of Microorganisms (GCM) 10K type strain sequencing project: providing services to taxonomists for standard genome sequencing and annotation.</title>
        <authorList>
            <consortium name="The Broad Institute Genomics Platform"/>
            <consortium name="The Broad Institute Genome Sequencing Center for Infectious Disease"/>
            <person name="Wu L."/>
            <person name="Ma J."/>
        </authorList>
    </citation>
    <scope>NUCLEOTIDE SEQUENCE [LARGE SCALE GENOMIC DNA]</scope>
    <source>
        <strain evidence="3 4">CGMCC 1.10593</strain>
    </source>
</reference>
<keyword evidence="2" id="KW-0472">Membrane</keyword>
<feature type="compositionally biased region" description="Polar residues" evidence="1">
    <location>
        <begin position="925"/>
        <end position="935"/>
    </location>
</feature>
<feature type="transmembrane region" description="Helical" evidence="2">
    <location>
        <begin position="139"/>
        <end position="164"/>
    </location>
</feature>